<comment type="caution">
    <text evidence="1">The sequence shown here is derived from an EMBL/GenBank/DDBJ whole genome shotgun (WGS) entry which is preliminary data.</text>
</comment>
<dbReference type="EMBL" id="PFBV01000003">
    <property type="protein sequence ID" value="PIT88342.1"/>
    <property type="molecule type" value="Genomic_DNA"/>
</dbReference>
<name>A0A2M6W6C0_9BACT</name>
<dbReference type="AlphaFoldDB" id="A0A2M6W6C0"/>
<evidence type="ECO:0000313" key="2">
    <source>
        <dbReference type="Proteomes" id="UP000231426"/>
    </source>
</evidence>
<dbReference type="Proteomes" id="UP000231426">
    <property type="component" value="Unassembled WGS sequence"/>
</dbReference>
<proteinExistence type="predicted"/>
<accession>A0A2M6W6C0</accession>
<sequence>MYMRECESNNQEIIIYGDSKLSRRINEFSNCQTNKIDEYNFTQLYQKDEINKDKKLTNTETGIKNEKLAETLLVGAVTCEWLGSQMAVVRPSAYDIDRQKVDLLAECAAYPSENYGEEPPVLAISIAINEHPKKEKNPDKLKTIPVKYFQSPIYGTPSALESVIMVNVTISRENANKLNKLLENIQQLIGNIHYNTQEQTQQLKEMMDKFANHPTHLQILKDISNQLEFFVKQASAETKKDDELTPRLKTLNDIIGIALAEKEQQLEDGQ</sequence>
<protein>
    <submittedName>
        <fullName evidence="1">Uncharacterized protein</fullName>
    </submittedName>
</protein>
<organism evidence="1 2">
    <name type="scientific">Candidatus Magasanikbacteria bacterium CG10_big_fil_rev_8_21_14_0_10_36_32</name>
    <dbReference type="NCBI Taxonomy" id="1974646"/>
    <lineage>
        <taxon>Bacteria</taxon>
        <taxon>Candidatus Magasanikiibacteriota</taxon>
    </lineage>
</organism>
<evidence type="ECO:0000313" key="1">
    <source>
        <dbReference type="EMBL" id="PIT88342.1"/>
    </source>
</evidence>
<gene>
    <name evidence="1" type="ORF">COU29_00935</name>
</gene>
<reference evidence="2" key="1">
    <citation type="submission" date="2017-09" db="EMBL/GenBank/DDBJ databases">
        <title>Depth-based differentiation of microbial function through sediment-hosted aquifers and enrichment of novel symbionts in the deep terrestrial subsurface.</title>
        <authorList>
            <person name="Probst A.J."/>
            <person name="Ladd B."/>
            <person name="Jarett J.K."/>
            <person name="Geller-Mcgrath D.E."/>
            <person name="Sieber C.M.K."/>
            <person name="Emerson J.B."/>
            <person name="Anantharaman K."/>
            <person name="Thomas B.C."/>
            <person name="Malmstrom R."/>
            <person name="Stieglmeier M."/>
            <person name="Klingl A."/>
            <person name="Woyke T."/>
            <person name="Ryan C.M."/>
            <person name="Banfield J.F."/>
        </authorList>
    </citation>
    <scope>NUCLEOTIDE SEQUENCE [LARGE SCALE GENOMIC DNA]</scope>
</reference>